<dbReference type="AlphaFoldDB" id="A0A0Q5VKA1"/>
<dbReference type="EMBL" id="CH954179">
    <property type="protein sequence ID" value="KQS61761.1"/>
    <property type="molecule type" value="Genomic_DNA"/>
</dbReference>
<protein>
    <submittedName>
        <fullName evidence="1">Uncharacterized protein</fullName>
    </submittedName>
</protein>
<reference evidence="1 2" key="2">
    <citation type="journal article" date="2008" name="Bioinformatics">
        <title>Assembly reconciliation.</title>
        <authorList>
            <person name="Zimin A.V."/>
            <person name="Smith D.R."/>
            <person name="Sutton G."/>
            <person name="Yorke J.A."/>
        </authorList>
    </citation>
    <scope>NUCLEOTIDE SEQUENCE [LARGE SCALE GENOMIC DNA]</scope>
    <source>
        <strain evidence="1 2">TSC#14021-0224.01</strain>
    </source>
</reference>
<dbReference type="GO" id="GO:0007166">
    <property type="term" value="P:cell surface receptor signaling pathway"/>
    <property type="evidence" value="ECO:0007669"/>
    <property type="project" value="TreeGrafter"/>
</dbReference>
<evidence type="ECO:0000313" key="1">
    <source>
        <dbReference type="EMBL" id="KQS61761.1"/>
    </source>
</evidence>
<dbReference type="PANTHER" id="PTHR31129:SF2">
    <property type="entry name" value="GLYCOPROTEIN HORMONE ALPHA-2"/>
    <property type="match status" value="1"/>
</dbReference>
<dbReference type="KEGG" id="der:26526449"/>
<sequence length="178" mass="19682">MDGLSFMDPDCFNVGGPAMSPDSQNGRLPQILEQQLPNPWTILAVAEMRSFQLVVLICCIPWLLLCDSNSMGKDAWLRPGCHKVGNTRKMSIPDCVEFTITTNACRGFCESFSVPSIPLMVASPSVLFKPPKPVVSVGQCCNMMKSEEIQRRVLCIEGIRNVTFKSALSCSCYHCKKD</sequence>
<dbReference type="OrthoDB" id="6421717at2759"/>
<dbReference type="InterPro" id="IPR029034">
    <property type="entry name" value="Cystine-knot_cytokine"/>
</dbReference>
<accession>A0A0Q5VKA1</accession>
<proteinExistence type="predicted"/>
<dbReference type="FunFam" id="2.10.90.10:FF:000049">
    <property type="entry name" value="Glycoprotein hormone alpha 2"/>
    <property type="match status" value="1"/>
</dbReference>
<gene>
    <name evidence="1" type="primary">Dere\GG26625</name>
    <name evidence="1" type="synonym">GG26625</name>
    <name evidence="1" type="ORF">Dere_GG26625</name>
</gene>
<dbReference type="InterPro" id="IPR052680">
    <property type="entry name" value="Glyco_Hormone_Alpha"/>
</dbReference>
<dbReference type="Proteomes" id="UP000008711">
    <property type="component" value="Unassembled WGS sequence"/>
</dbReference>
<organism evidence="1 2">
    <name type="scientific">Drosophila erecta</name>
    <name type="common">Fruit fly</name>
    <dbReference type="NCBI Taxonomy" id="7220"/>
    <lineage>
        <taxon>Eukaryota</taxon>
        <taxon>Metazoa</taxon>
        <taxon>Ecdysozoa</taxon>
        <taxon>Arthropoda</taxon>
        <taxon>Hexapoda</taxon>
        <taxon>Insecta</taxon>
        <taxon>Pterygota</taxon>
        <taxon>Neoptera</taxon>
        <taxon>Endopterygota</taxon>
        <taxon>Diptera</taxon>
        <taxon>Brachycera</taxon>
        <taxon>Muscomorpha</taxon>
        <taxon>Ephydroidea</taxon>
        <taxon>Drosophilidae</taxon>
        <taxon>Drosophila</taxon>
        <taxon>Sophophora</taxon>
    </lineage>
</organism>
<dbReference type="PANTHER" id="PTHR31129">
    <property type="entry name" value="GLYCOPROTEIN HORMONE ALPHA-2"/>
    <property type="match status" value="1"/>
</dbReference>
<dbReference type="GO" id="GO:0005615">
    <property type="term" value="C:extracellular space"/>
    <property type="evidence" value="ECO:0007669"/>
    <property type="project" value="TreeGrafter"/>
</dbReference>
<name>A0A0Q5VKA1_DROER</name>
<evidence type="ECO:0000313" key="2">
    <source>
        <dbReference type="Proteomes" id="UP000008711"/>
    </source>
</evidence>
<dbReference type="GO" id="GO:0051427">
    <property type="term" value="F:hormone receptor binding"/>
    <property type="evidence" value="ECO:0007669"/>
    <property type="project" value="TreeGrafter"/>
</dbReference>
<reference evidence="1 2" key="1">
    <citation type="journal article" date="2007" name="Nature">
        <title>Evolution of genes and genomes on the Drosophila phylogeny.</title>
        <authorList>
            <consortium name="Drosophila 12 Genomes Consortium"/>
            <person name="Clark A.G."/>
            <person name="Eisen M.B."/>
            <person name="Smith D.R."/>
            <person name="Bergman C.M."/>
            <person name="Oliver B."/>
            <person name="Markow T.A."/>
            <person name="Kaufman T.C."/>
            <person name="Kellis M."/>
            <person name="Gelbart W."/>
            <person name="Iyer V.N."/>
            <person name="Pollard D.A."/>
            <person name="Sackton T.B."/>
            <person name="Larracuente A.M."/>
            <person name="Singh N.D."/>
            <person name="Abad J.P."/>
            <person name="Abt D.N."/>
            <person name="Adryan B."/>
            <person name="Aguade M."/>
            <person name="Akashi H."/>
            <person name="Anderson W.W."/>
            <person name="Aquadro C.F."/>
            <person name="Ardell D.H."/>
            <person name="Arguello R."/>
            <person name="Artieri C.G."/>
            <person name="Barbash D.A."/>
            <person name="Barker D."/>
            <person name="Barsanti P."/>
            <person name="Batterham P."/>
            <person name="Batzoglou S."/>
            <person name="Begun D."/>
            <person name="Bhutkar A."/>
            <person name="Blanco E."/>
            <person name="Bosak S.A."/>
            <person name="Bradley R.K."/>
            <person name="Brand A.D."/>
            <person name="Brent M.R."/>
            <person name="Brooks A.N."/>
            <person name="Brown R.H."/>
            <person name="Butlin R.K."/>
            <person name="Caggese C."/>
            <person name="Calvi B.R."/>
            <person name="Bernardo de Carvalho A."/>
            <person name="Caspi A."/>
            <person name="Castrezana S."/>
            <person name="Celniker S.E."/>
            <person name="Chang J.L."/>
            <person name="Chapple C."/>
            <person name="Chatterji S."/>
            <person name="Chinwalla A."/>
            <person name="Civetta A."/>
            <person name="Clifton S.W."/>
            <person name="Comeron J.M."/>
            <person name="Costello J.C."/>
            <person name="Coyne J.A."/>
            <person name="Daub J."/>
            <person name="David R.G."/>
            <person name="Delcher A.L."/>
            <person name="Delehaunty K."/>
            <person name="Do C.B."/>
            <person name="Ebling H."/>
            <person name="Edwards K."/>
            <person name="Eickbush T."/>
            <person name="Evans J.D."/>
            <person name="Filipski A."/>
            <person name="Findeiss S."/>
            <person name="Freyhult E."/>
            <person name="Fulton L."/>
            <person name="Fulton R."/>
            <person name="Garcia A.C."/>
            <person name="Gardiner A."/>
            <person name="Garfield D.A."/>
            <person name="Garvin B.E."/>
            <person name="Gibson G."/>
            <person name="Gilbert D."/>
            <person name="Gnerre S."/>
            <person name="Godfrey J."/>
            <person name="Good R."/>
            <person name="Gotea V."/>
            <person name="Gravely B."/>
            <person name="Greenberg A.J."/>
            <person name="Griffiths-Jones S."/>
            <person name="Gross S."/>
            <person name="Guigo R."/>
            <person name="Gustafson E.A."/>
            <person name="Haerty W."/>
            <person name="Hahn M.W."/>
            <person name="Halligan D.L."/>
            <person name="Halpern A.L."/>
            <person name="Halter G.M."/>
            <person name="Han M.V."/>
            <person name="Heger A."/>
            <person name="Hillier L."/>
            <person name="Hinrichs A.S."/>
            <person name="Holmes I."/>
            <person name="Hoskins R.A."/>
            <person name="Hubisz M.J."/>
            <person name="Hultmark D."/>
            <person name="Huntley M.A."/>
            <person name="Jaffe D.B."/>
            <person name="Jagadeeshan S."/>
            <person name="Jeck W.R."/>
            <person name="Johnson J."/>
            <person name="Jones C.D."/>
            <person name="Jordan W.C."/>
            <person name="Karpen G.H."/>
            <person name="Kataoka E."/>
            <person name="Keightley P.D."/>
            <person name="Kheradpour P."/>
            <person name="Kirkness E.F."/>
            <person name="Koerich L.B."/>
            <person name="Kristiansen K."/>
            <person name="Kudrna D."/>
            <person name="Kulathinal R.J."/>
            <person name="Kumar S."/>
            <person name="Kwok R."/>
            <person name="Lander E."/>
            <person name="Langley C.H."/>
            <person name="Lapoint R."/>
            <person name="Lazzaro B.P."/>
            <person name="Lee S.J."/>
            <person name="Levesque L."/>
            <person name="Li R."/>
            <person name="Lin C.F."/>
            <person name="Lin M.F."/>
            <person name="Lindblad-Toh K."/>
            <person name="Llopart A."/>
            <person name="Long M."/>
            <person name="Low L."/>
            <person name="Lozovsky E."/>
            <person name="Lu J."/>
            <person name="Luo M."/>
            <person name="Machado C.A."/>
            <person name="Makalowski W."/>
            <person name="Marzo M."/>
            <person name="Matsuda M."/>
            <person name="Matzkin L."/>
            <person name="McAllister B."/>
            <person name="McBride C.S."/>
            <person name="McKernan B."/>
            <person name="McKernan K."/>
            <person name="Mendez-Lago M."/>
            <person name="Minx P."/>
            <person name="Mollenhauer M.U."/>
            <person name="Montooth K."/>
            <person name="Mount S.M."/>
            <person name="Mu X."/>
            <person name="Myers E."/>
            <person name="Negre B."/>
            <person name="Newfeld S."/>
            <person name="Nielsen R."/>
            <person name="Noor M.A."/>
            <person name="O'Grady P."/>
            <person name="Pachter L."/>
            <person name="Papaceit M."/>
            <person name="Parisi M.J."/>
            <person name="Parisi M."/>
            <person name="Parts L."/>
            <person name="Pedersen J.S."/>
            <person name="Pesole G."/>
            <person name="Phillippy A.M."/>
            <person name="Ponting C.P."/>
            <person name="Pop M."/>
            <person name="Porcelli D."/>
            <person name="Powell J.R."/>
            <person name="Prohaska S."/>
            <person name="Pruitt K."/>
            <person name="Puig M."/>
            <person name="Quesneville H."/>
            <person name="Ram K.R."/>
            <person name="Rand D."/>
            <person name="Rasmussen M.D."/>
            <person name="Reed L.K."/>
            <person name="Reenan R."/>
            <person name="Reily A."/>
            <person name="Remington K.A."/>
            <person name="Rieger T.T."/>
            <person name="Ritchie M.G."/>
            <person name="Robin C."/>
            <person name="Rogers Y.H."/>
            <person name="Rohde C."/>
            <person name="Rozas J."/>
            <person name="Rubenfield M.J."/>
            <person name="Ruiz A."/>
            <person name="Russo S."/>
            <person name="Salzberg S.L."/>
            <person name="Sanchez-Gracia A."/>
            <person name="Saranga D.J."/>
            <person name="Sato H."/>
            <person name="Schaeffer S.W."/>
            <person name="Schatz M.C."/>
            <person name="Schlenke T."/>
            <person name="Schwartz R."/>
            <person name="Segarra C."/>
            <person name="Singh R.S."/>
            <person name="Sirot L."/>
            <person name="Sirota M."/>
            <person name="Sisneros N.B."/>
            <person name="Smith C.D."/>
            <person name="Smith T.F."/>
            <person name="Spieth J."/>
            <person name="Stage D.E."/>
            <person name="Stark A."/>
            <person name="Stephan W."/>
            <person name="Strausberg R.L."/>
            <person name="Strempel S."/>
            <person name="Sturgill D."/>
            <person name="Sutton G."/>
            <person name="Sutton G.G."/>
            <person name="Tao W."/>
            <person name="Teichmann S."/>
            <person name="Tobari Y.N."/>
            <person name="Tomimura Y."/>
            <person name="Tsolas J.M."/>
            <person name="Valente V.L."/>
            <person name="Venter E."/>
            <person name="Venter J.C."/>
            <person name="Vicario S."/>
            <person name="Vieira F.G."/>
            <person name="Vilella A.J."/>
            <person name="Villasante A."/>
            <person name="Walenz B."/>
            <person name="Wang J."/>
            <person name="Wasserman M."/>
            <person name="Watts T."/>
            <person name="Wilson D."/>
            <person name="Wilson R.K."/>
            <person name="Wing R.A."/>
            <person name="Wolfner M.F."/>
            <person name="Wong A."/>
            <person name="Wong G.K."/>
            <person name="Wu C.I."/>
            <person name="Wu G."/>
            <person name="Yamamoto D."/>
            <person name="Yang H.P."/>
            <person name="Yang S.P."/>
            <person name="Yorke J.A."/>
            <person name="Yoshida K."/>
            <person name="Zdobnov E."/>
            <person name="Zhang P."/>
            <person name="Zhang Y."/>
            <person name="Zimin A.V."/>
            <person name="Baldwin J."/>
            <person name="Abdouelleil A."/>
            <person name="Abdulkadir J."/>
            <person name="Abebe A."/>
            <person name="Abera B."/>
            <person name="Abreu J."/>
            <person name="Acer S.C."/>
            <person name="Aftuck L."/>
            <person name="Alexander A."/>
            <person name="An P."/>
            <person name="Anderson E."/>
            <person name="Anderson S."/>
            <person name="Arachi H."/>
            <person name="Azer M."/>
            <person name="Bachantsang P."/>
            <person name="Barry A."/>
            <person name="Bayul T."/>
            <person name="Berlin A."/>
            <person name="Bessette D."/>
            <person name="Bloom T."/>
            <person name="Blye J."/>
            <person name="Boguslavskiy L."/>
            <person name="Bonnet C."/>
            <person name="Boukhgalter B."/>
            <person name="Bourzgui I."/>
            <person name="Brown A."/>
            <person name="Cahill P."/>
            <person name="Channer S."/>
            <person name="Cheshatsang Y."/>
            <person name="Chuda L."/>
            <person name="Citroen M."/>
            <person name="Collymore A."/>
            <person name="Cooke P."/>
            <person name="Costello M."/>
            <person name="D'Aco K."/>
            <person name="Daza R."/>
            <person name="De Haan G."/>
            <person name="DeGray S."/>
            <person name="DeMaso C."/>
            <person name="Dhargay N."/>
            <person name="Dooley K."/>
            <person name="Dooley E."/>
            <person name="Doricent M."/>
            <person name="Dorje P."/>
            <person name="Dorjee K."/>
            <person name="Dupes A."/>
            <person name="Elong R."/>
            <person name="Falk J."/>
            <person name="Farina A."/>
            <person name="Faro S."/>
            <person name="Ferguson D."/>
            <person name="Fisher S."/>
            <person name="Foley C.D."/>
            <person name="Franke A."/>
            <person name="Friedrich D."/>
            <person name="Gadbois L."/>
            <person name="Gearin G."/>
            <person name="Gearin C.R."/>
            <person name="Giannoukos G."/>
            <person name="Goode T."/>
            <person name="Graham J."/>
            <person name="Grandbois E."/>
            <person name="Grewal S."/>
            <person name="Gyaltsen K."/>
            <person name="Hafez N."/>
            <person name="Hagos B."/>
            <person name="Hall J."/>
            <person name="Henson C."/>
            <person name="Hollinger A."/>
            <person name="Honan T."/>
            <person name="Huard M.D."/>
            <person name="Hughes L."/>
            <person name="Hurhula B."/>
            <person name="Husby M.E."/>
            <person name="Kamat A."/>
            <person name="Kanga B."/>
            <person name="Kashin S."/>
            <person name="Khazanovich D."/>
            <person name="Kisner P."/>
            <person name="Lance K."/>
            <person name="Lara M."/>
            <person name="Lee W."/>
            <person name="Lennon N."/>
            <person name="Letendre F."/>
            <person name="LeVine R."/>
            <person name="Lipovsky A."/>
            <person name="Liu X."/>
            <person name="Liu J."/>
            <person name="Liu S."/>
            <person name="Lokyitsang T."/>
            <person name="Lokyitsang Y."/>
            <person name="Lubonja R."/>
            <person name="Lui A."/>
            <person name="MacDonald P."/>
            <person name="Magnisalis V."/>
            <person name="Maru K."/>
            <person name="Matthews C."/>
            <person name="McCusker W."/>
            <person name="McDonough S."/>
            <person name="Mehta T."/>
            <person name="Meldrim J."/>
            <person name="Meneus L."/>
            <person name="Mihai O."/>
            <person name="Mihalev A."/>
            <person name="Mihova T."/>
            <person name="Mittelman R."/>
            <person name="Mlenga V."/>
            <person name="Montmayeur A."/>
            <person name="Mulrain L."/>
            <person name="Navidi A."/>
            <person name="Naylor J."/>
            <person name="Negash T."/>
            <person name="Nguyen T."/>
            <person name="Nguyen N."/>
            <person name="Nicol R."/>
            <person name="Norbu C."/>
            <person name="Norbu N."/>
            <person name="Novod N."/>
            <person name="O'Neill B."/>
            <person name="Osman S."/>
            <person name="Markiewicz E."/>
            <person name="Oyono O.L."/>
            <person name="Patti C."/>
            <person name="Phunkhang P."/>
            <person name="Pierre F."/>
            <person name="Priest M."/>
            <person name="Raghuraman S."/>
            <person name="Rege F."/>
            <person name="Reyes R."/>
            <person name="Rise C."/>
            <person name="Rogov P."/>
            <person name="Ross K."/>
            <person name="Ryan E."/>
            <person name="Settipalli S."/>
            <person name="Shea T."/>
            <person name="Sherpa N."/>
            <person name="Shi L."/>
            <person name="Shih D."/>
            <person name="Sparrow T."/>
            <person name="Spaulding J."/>
            <person name="Stalker J."/>
            <person name="Stange-Thomann N."/>
            <person name="Stavropoulos S."/>
            <person name="Stone C."/>
            <person name="Strader C."/>
            <person name="Tesfaye S."/>
            <person name="Thomson T."/>
            <person name="Thoulutsang Y."/>
            <person name="Thoulutsang D."/>
            <person name="Topham K."/>
            <person name="Topping I."/>
            <person name="Tsamla T."/>
            <person name="Vassiliev H."/>
            <person name="Vo A."/>
            <person name="Wangchuk T."/>
            <person name="Wangdi T."/>
            <person name="Weiand M."/>
            <person name="Wilkinson J."/>
            <person name="Wilson A."/>
            <person name="Yadav S."/>
            <person name="Young G."/>
            <person name="Yu Q."/>
            <person name="Zembek L."/>
            <person name="Zhong D."/>
            <person name="Zimmer A."/>
            <person name="Zwirko Z."/>
            <person name="Jaffe D.B."/>
            <person name="Alvarez P."/>
            <person name="Brockman W."/>
            <person name="Butler J."/>
            <person name="Chin C."/>
            <person name="Gnerre S."/>
            <person name="Grabherr M."/>
            <person name="Kleber M."/>
            <person name="Mauceli E."/>
            <person name="MacCallum I."/>
        </authorList>
    </citation>
    <scope>NUCLEOTIDE SEQUENCE [LARGE SCALE GENOMIC DNA]</scope>
    <source>
        <strain evidence="1 2">TSC#14021-0224.01</strain>
    </source>
</reference>
<dbReference type="Gene3D" id="2.10.90.10">
    <property type="entry name" value="Cystine-knot cytokines"/>
    <property type="match status" value="1"/>
</dbReference>
<keyword evidence="2" id="KW-1185">Reference proteome</keyword>